<name>A0A3M6QV99_9BURK</name>
<proteinExistence type="predicted"/>
<dbReference type="EMBL" id="RDQJ01000065">
    <property type="protein sequence ID" value="RMX06946.1"/>
    <property type="molecule type" value="Genomic_DNA"/>
</dbReference>
<feature type="domain" description="Bacterial toxin 46" evidence="1">
    <location>
        <begin position="30"/>
        <end position="163"/>
    </location>
</feature>
<dbReference type="InterPro" id="IPR028238">
    <property type="entry name" value="Ntox46"/>
</dbReference>
<protein>
    <recommendedName>
        <fullName evidence="1">Bacterial toxin 46 domain-containing protein</fullName>
    </recommendedName>
</protein>
<dbReference type="OrthoDB" id="5666689at2"/>
<dbReference type="AlphaFoldDB" id="A0A3M6QV99"/>
<dbReference type="RefSeq" id="WP_122246084.1">
    <property type="nucleotide sequence ID" value="NZ_RDQJ01000065.1"/>
</dbReference>
<evidence type="ECO:0000259" key="1">
    <source>
        <dbReference type="Pfam" id="PF15538"/>
    </source>
</evidence>
<dbReference type="Proteomes" id="UP000275180">
    <property type="component" value="Unassembled WGS sequence"/>
</dbReference>
<gene>
    <name evidence="2" type="ORF">EBQ34_15025</name>
</gene>
<reference evidence="2 3" key="1">
    <citation type="submission" date="2018-10" db="EMBL/GenBank/DDBJ databases">
        <title>Comamonadaceae CDC group NO-1 genome sequencing and assembly.</title>
        <authorList>
            <person name="Bernier A.-M."/>
            <person name="Bernard K."/>
        </authorList>
    </citation>
    <scope>NUCLEOTIDE SEQUENCE [LARGE SCALE GENOMIC DNA]</scope>
    <source>
        <strain evidence="2 3">NML180582</strain>
    </source>
</reference>
<dbReference type="Pfam" id="PF15538">
    <property type="entry name" value="Ntox46"/>
    <property type="match status" value="1"/>
</dbReference>
<comment type="caution">
    <text evidence="2">The sequence shown here is derived from an EMBL/GenBank/DDBJ whole genome shotgun (WGS) entry which is preliminary data.</text>
</comment>
<accession>A0A3M6QV99</accession>
<evidence type="ECO:0000313" key="3">
    <source>
        <dbReference type="Proteomes" id="UP000275180"/>
    </source>
</evidence>
<sequence length="170" mass="18469">MSGLTANNSARIDTPEGGHGVQIDDLAIVVDRRKEIARDFYSRSGMPEYKIDGHLAGIDFKKPVDVVELKKGTVLTQYQVPGSDQGNYYSLAIDRATPGSLGISPQAMERTSGLIVDKVPNFYIVDNPTEALRSTAASIQDTWSIPGRSIATQGGATQFYIPNKTRILPK</sequence>
<organism evidence="2 3">
    <name type="scientific">Vandammella animalimorsus</name>
    <dbReference type="NCBI Taxonomy" id="2029117"/>
    <lineage>
        <taxon>Bacteria</taxon>
        <taxon>Pseudomonadati</taxon>
        <taxon>Pseudomonadota</taxon>
        <taxon>Betaproteobacteria</taxon>
        <taxon>Burkholderiales</taxon>
        <taxon>Comamonadaceae</taxon>
        <taxon>Vandammella</taxon>
    </lineage>
</organism>
<evidence type="ECO:0000313" key="2">
    <source>
        <dbReference type="EMBL" id="RMX06946.1"/>
    </source>
</evidence>